<evidence type="ECO:0000256" key="5">
    <source>
        <dbReference type="ARBA" id="ARBA00022519"/>
    </source>
</evidence>
<evidence type="ECO:0000259" key="11">
    <source>
        <dbReference type="Pfam" id="PF12019"/>
    </source>
</evidence>
<reference evidence="12 13" key="1">
    <citation type="submission" date="2021-04" db="EMBL/GenBank/DDBJ databases">
        <title>Pseudomonas boanensis sp. nov., a bacterium isolated from river water used for household purposes in Boane District, Mozambique.</title>
        <authorList>
            <person name="Nicklasson M."/>
            <person name="Martin-Rodriguez A.J."/>
            <person name="Thorell K."/>
            <person name="Neves L."/>
            <person name="Mussagy A."/>
            <person name="Rydberg H.A."/>
            <person name="Hernroth B."/>
            <person name="Svensson-Stadler L."/>
            <person name="Sjoling A."/>
        </authorList>
    </citation>
    <scope>NUCLEOTIDE SEQUENCE [LARGE SCALE GENOMIC DNA]</scope>
    <source>
        <strain evidence="12 13">DB1</strain>
    </source>
</reference>
<evidence type="ECO:0000256" key="9">
    <source>
        <dbReference type="ARBA" id="ARBA00025772"/>
    </source>
</evidence>
<evidence type="ECO:0000256" key="1">
    <source>
        <dbReference type="ARBA" id="ARBA00004377"/>
    </source>
</evidence>
<keyword evidence="7" id="KW-1133">Transmembrane helix</keyword>
<name>A0ABS5XMU3_9GAMM</name>
<keyword evidence="4" id="KW-0488">Methylation</keyword>
<dbReference type="RefSeq" id="WP_215380243.1">
    <property type="nucleotide sequence ID" value="NZ_JAGTIS010000019.1"/>
</dbReference>
<dbReference type="Pfam" id="PF12019">
    <property type="entry name" value="GspH"/>
    <property type="match status" value="1"/>
</dbReference>
<dbReference type="InterPro" id="IPR022346">
    <property type="entry name" value="T2SS_GspH"/>
</dbReference>
<evidence type="ECO:0000256" key="10">
    <source>
        <dbReference type="ARBA" id="ARBA00030775"/>
    </source>
</evidence>
<accession>A0ABS5XMU3</accession>
<evidence type="ECO:0000256" key="3">
    <source>
        <dbReference type="ARBA" id="ARBA00022475"/>
    </source>
</evidence>
<evidence type="ECO:0000256" key="6">
    <source>
        <dbReference type="ARBA" id="ARBA00022692"/>
    </source>
</evidence>
<evidence type="ECO:0000256" key="7">
    <source>
        <dbReference type="ARBA" id="ARBA00022989"/>
    </source>
</evidence>
<keyword evidence="5" id="KW-0997">Cell inner membrane</keyword>
<organism evidence="12 13">
    <name type="scientific">Metapseudomonas boanensis</name>
    <dbReference type="NCBI Taxonomy" id="2822138"/>
    <lineage>
        <taxon>Bacteria</taxon>
        <taxon>Pseudomonadati</taxon>
        <taxon>Pseudomonadota</taxon>
        <taxon>Gammaproteobacteria</taxon>
        <taxon>Pseudomonadales</taxon>
        <taxon>Pseudomonadaceae</taxon>
        <taxon>Metapseudomonas</taxon>
    </lineage>
</organism>
<keyword evidence="6" id="KW-0812">Transmembrane</keyword>
<keyword evidence="13" id="KW-1185">Reference proteome</keyword>
<comment type="caution">
    <text evidence="12">The sequence shown here is derived from an EMBL/GenBank/DDBJ whole genome shotgun (WGS) entry which is preliminary data.</text>
</comment>
<dbReference type="InterPro" id="IPR012902">
    <property type="entry name" value="N_methyl_site"/>
</dbReference>
<gene>
    <name evidence="12" type="ORF">J7302_23105</name>
</gene>
<dbReference type="Gene3D" id="3.55.40.10">
    <property type="entry name" value="minor pseudopilin epsh domain"/>
    <property type="match status" value="1"/>
</dbReference>
<comment type="similarity">
    <text evidence="9">Belongs to the GSP H family.</text>
</comment>
<protein>
    <recommendedName>
        <fullName evidence="2">Type II secretion system protein H</fullName>
    </recommendedName>
    <alternativeName>
        <fullName evidence="10">General secretion pathway protein H</fullName>
    </alternativeName>
</protein>
<feature type="domain" description="General secretion pathway GspH" evidence="11">
    <location>
        <begin position="46"/>
        <end position="159"/>
    </location>
</feature>
<dbReference type="EMBL" id="JAGTIS010000019">
    <property type="protein sequence ID" value="MBT8769000.1"/>
    <property type="molecule type" value="Genomic_DNA"/>
</dbReference>
<evidence type="ECO:0000313" key="12">
    <source>
        <dbReference type="EMBL" id="MBT8769000.1"/>
    </source>
</evidence>
<comment type="subcellular location">
    <subcellularLocation>
        <location evidence="1">Cell inner membrane</location>
        <topology evidence="1">Single-pass membrane protein</topology>
    </subcellularLocation>
</comment>
<dbReference type="Proteomes" id="UP001519667">
    <property type="component" value="Unassembled WGS sequence"/>
</dbReference>
<evidence type="ECO:0000313" key="13">
    <source>
        <dbReference type="Proteomes" id="UP001519667"/>
    </source>
</evidence>
<dbReference type="PROSITE" id="PS00409">
    <property type="entry name" value="PROKAR_NTER_METHYL"/>
    <property type="match status" value="1"/>
</dbReference>
<dbReference type="InterPro" id="IPR045584">
    <property type="entry name" value="Pilin-like"/>
</dbReference>
<proteinExistence type="inferred from homology"/>
<sequence>MYLSKKGFTLVELLFGLAIVMLLIGLAAPTFQSIIQEQQVRSAVISLASSLQLARVESIKRNRPVLVDNENGDWSSGWIVYVDLNRDGRPDPGEPVIQREPPLAAQVVVNSNRPIRRYVRYTANGRTKMNSGAFQAGTFWVCHLSGNVSRRKIIISASGRARRDVEPAGPCSITP</sequence>
<keyword evidence="8" id="KW-0472">Membrane</keyword>
<keyword evidence="3" id="KW-1003">Cell membrane</keyword>
<evidence type="ECO:0000256" key="4">
    <source>
        <dbReference type="ARBA" id="ARBA00022481"/>
    </source>
</evidence>
<evidence type="ECO:0000256" key="2">
    <source>
        <dbReference type="ARBA" id="ARBA00021549"/>
    </source>
</evidence>
<dbReference type="Pfam" id="PF07963">
    <property type="entry name" value="N_methyl"/>
    <property type="match status" value="1"/>
</dbReference>
<dbReference type="SUPFAM" id="SSF54523">
    <property type="entry name" value="Pili subunits"/>
    <property type="match status" value="1"/>
</dbReference>
<evidence type="ECO:0000256" key="8">
    <source>
        <dbReference type="ARBA" id="ARBA00023136"/>
    </source>
</evidence>